<evidence type="ECO:0000313" key="2">
    <source>
        <dbReference type="Proteomes" id="UP000499080"/>
    </source>
</evidence>
<organism evidence="1 2">
    <name type="scientific">Araneus ventricosus</name>
    <name type="common">Orbweaver spider</name>
    <name type="synonym">Epeira ventricosa</name>
    <dbReference type="NCBI Taxonomy" id="182803"/>
    <lineage>
        <taxon>Eukaryota</taxon>
        <taxon>Metazoa</taxon>
        <taxon>Ecdysozoa</taxon>
        <taxon>Arthropoda</taxon>
        <taxon>Chelicerata</taxon>
        <taxon>Arachnida</taxon>
        <taxon>Araneae</taxon>
        <taxon>Araneomorphae</taxon>
        <taxon>Entelegynae</taxon>
        <taxon>Araneoidea</taxon>
        <taxon>Araneidae</taxon>
        <taxon>Araneus</taxon>
    </lineage>
</organism>
<gene>
    <name evidence="1" type="ORF">AVEN_270988_1</name>
</gene>
<reference evidence="1 2" key="1">
    <citation type="journal article" date="2019" name="Sci. Rep.">
        <title>Orb-weaving spider Araneus ventricosus genome elucidates the spidroin gene catalogue.</title>
        <authorList>
            <person name="Kono N."/>
            <person name="Nakamura H."/>
            <person name="Ohtoshi R."/>
            <person name="Moran D.A.P."/>
            <person name="Shinohara A."/>
            <person name="Yoshida Y."/>
            <person name="Fujiwara M."/>
            <person name="Mori M."/>
            <person name="Tomita M."/>
            <person name="Arakawa K."/>
        </authorList>
    </citation>
    <scope>NUCLEOTIDE SEQUENCE [LARGE SCALE GENOMIC DNA]</scope>
</reference>
<dbReference type="AlphaFoldDB" id="A0A4Y2DMC8"/>
<dbReference type="Proteomes" id="UP000499080">
    <property type="component" value="Unassembled WGS sequence"/>
</dbReference>
<comment type="caution">
    <text evidence="1">The sequence shown here is derived from an EMBL/GenBank/DDBJ whole genome shotgun (WGS) entry which is preliminary data.</text>
</comment>
<protein>
    <submittedName>
        <fullName evidence="1">Uncharacterized protein</fullName>
    </submittedName>
</protein>
<accession>A0A4Y2DMC8</accession>
<name>A0A4Y2DMC8_ARAVE</name>
<evidence type="ECO:0000313" key="1">
    <source>
        <dbReference type="EMBL" id="GBM16958.1"/>
    </source>
</evidence>
<proteinExistence type="predicted"/>
<sequence length="119" mass="13669">MFIPKLKEVFEVVLKNERSTLMSRNKLRYILFTLNLFATVPCESPHALSIRFHRAPESIPTAFGISRVFYRIPRNPNRGHPQLVQIPGVLLHNGLFRIFVIQDSPFILVSQESAVVDLI</sequence>
<dbReference type="EMBL" id="BGPR01089856">
    <property type="protein sequence ID" value="GBM16958.1"/>
    <property type="molecule type" value="Genomic_DNA"/>
</dbReference>
<keyword evidence="2" id="KW-1185">Reference proteome</keyword>